<dbReference type="Pfam" id="PF13505">
    <property type="entry name" value="OMP_b-brl"/>
    <property type="match status" value="1"/>
</dbReference>
<keyword evidence="1 2" id="KW-0732">Signal</keyword>
<dbReference type="OrthoDB" id="947825at2"/>
<dbReference type="EMBL" id="FUZA01000002">
    <property type="protein sequence ID" value="SKB78886.1"/>
    <property type="molecule type" value="Genomic_DNA"/>
</dbReference>
<dbReference type="AlphaFoldDB" id="A0A1T5E535"/>
<evidence type="ECO:0000313" key="4">
    <source>
        <dbReference type="EMBL" id="SKB78886.1"/>
    </source>
</evidence>
<name>A0A1T5E535_9BACT</name>
<sequence length="222" mass="24304">MVTKTSMSSKMKSNFYTSLILAGLLFSSSGAFSQGKFAISATVAPFYGHSKTVAEVILPDSYSSGTLTTQIWKSELSSKGYWVGLNGRYSFAEKWSASTGLWFSYAKMKQSGTSSRSHNFSIPVFVNFQPSERKFSPYFSAGALWNFGTTSRVNIPDIGTVTFKSDRNTSRISPTVGAGVIYHFAKHLSLIAQPTFSYAIPPSAINTKAYQLGLNVQLMLKL</sequence>
<protein>
    <submittedName>
        <fullName evidence="4">Outer membrane protein beta-barrel domain-containing protein</fullName>
    </submittedName>
</protein>
<accession>A0A1T5E535</accession>
<evidence type="ECO:0000256" key="1">
    <source>
        <dbReference type="ARBA" id="ARBA00022729"/>
    </source>
</evidence>
<keyword evidence="5" id="KW-1185">Reference proteome</keyword>
<feature type="chain" id="PRO_5012436862" evidence="2">
    <location>
        <begin position="34"/>
        <end position="222"/>
    </location>
</feature>
<evidence type="ECO:0000256" key="2">
    <source>
        <dbReference type="SAM" id="SignalP"/>
    </source>
</evidence>
<proteinExistence type="predicted"/>
<dbReference type="Proteomes" id="UP000190897">
    <property type="component" value="Unassembled WGS sequence"/>
</dbReference>
<reference evidence="5" key="1">
    <citation type="submission" date="2017-02" db="EMBL/GenBank/DDBJ databases">
        <authorList>
            <person name="Varghese N."/>
            <person name="Submissions S."/>
        </authorList>
    </citation>
    <scope>NUCLEOTIDE SEQUENCE [LARGE SCALE GENOMIC DNA]</scope>
    <source>
        <strain evidence="5">DSM 22270</strain>
    </source>
</reference>
<organism evidence="4 5">
    <name type="scientific">Dyadobacter psychrophilus</name>
    <dbReference type="NCBI Taxonomy" id="651661"/>
    <lineage>
        <taxon>Bacteria</taxon>
        <taxon>Pseudomonadati</taxon>
        <taxon>Bacteroidota</taxon>
        <taxon>Cytophagia</taxon>
        <taxon>Cytophagales</taxon>
        <taxon>Spirosomataceae</taxon>
        <taxon>Dyadobacter</taxon>
    </lineage>
</organism>
<evidence type="ECO:0000313" key="5">
    <source>
        <dbReference type="Proteomes" id="UP000190897"/>
    </source>
</evidence>
<evidence type="ECO:0000259" key="3">
    <source>
        <dbReference type="Pfam" id="PF13505"/>
    </source>
</evidence>
<dbReference type="InterPro" id="IPR027385">
    <property type="entry name" value="Beta-barrel_OMP"/>
</dbReference>
<dbReference type="Gene3D" id="2.40.160.20">
    <property type="match status" value="1"/>
</dbReference>
<dbReference type="InterPro" id="IPR011250">
    <property type="entry name" value="OMP/PagP_B-barrel"/>
</dbReference>
<feature type="signal peptide" evidence="2">
    <location>
        <begin position="1"/>
        <end position="33"/>
    </location>
</feature>
<feature type="domain" description="Outer membrane protein beta-barrel" evidence="3">
    <location>
        <begin position="74"/>
        <end position="215"/>
    </location>
</feature>
<dbReference type="SUPFAM" id="SSF56925">
    <property type="entry name" value="OMPA-like"/>
    <property type="match status" value="1"/>
</dbReference>
<gene>
    <name evidence="4" type="ORF">SAMN05660293_02159</name>
</gene>